<keyword evidence="5" id="KW-0378">Hydrolase</keyword>
<keyword evidence="7" id="KW-0326">Glycosidase</keyword>
<keyword evidence="11" id="KW-1185">Reference proteome</keyword>
<dbReference type="Gene3D" id="3.20.20.80">
    <property type="entry name" value="Glycosidases"/>
    <property type="match status" value="1"/>
</dbReference>
<comment type="similarity">
    <text evidence="3">Belongs to the glycosyl hydrolase 51 family.</text>
</comment>
<evidence type="ECO:0000256" key="8">
    <source>
        <dbReference type="ARBA" id="ARBA00037415"/>
    </source>
</evidence>
<comment type="function">
    <text evidence="8">Alpha-L-arabinofuranosidase involved in the degradation of arabinoxylan, a major component of plant hemicellulose. Acts only on small linear 1,5-alpha-linked L-arabinofuranosyl oligosaccharides.</text>
</comment>
<organism evidence="10 11">
    <name type="scientific">Leucosporidium creatinivorum</name>
    <dbReference type="NCBI Taxonomy" id="106004"/>
    <lineage>
        <taxon>Eukaryota</taxon>
        <taxon>Fungi</taxon>
        <taxon>Dikarya</taxon>
        <taxon>Basidiomycota</taxon>
        <taxon>Pucciniomycotina</taxon>
        <taxon>Microbotryomycetes</taxon>
        <taxon>Leucosporidiales</taxon>
        <taxon>Leucosporidium</taxon>
    </lineage>
</organism>
<comment type="pathway">
    <text evidence="2">Glycan metabolism; L-arabinan degradation.</text>
</comment>
<keyword evidence="6" id="KW-0119">Carbohydrate metabolism</keyword>
<dbReference type="UniPathway" id="UPA00667"/>
<evidence type="ECO:0000313" key="11">
    <source>
        <dbReference type="Proteomes" id="UP000193467"/>
    </source>
</evidence>
<dbReference type="PANTHER" id="PTHR43576:SF3">
    <property type="entry name" value="ALPHA-L-ARABINOFURANOSIDASE C"/>
    <property type="match status" value="1"/>
</dbReference>
<accession>A0A1Y2DP51</accession>
<evidence type="ECO:0000256" key="7">
    <source>
        <dbReference type="ARBA" id="ARBA00023295"/>
    </source>
</evidence>
<dbReference type="SMART" id="SM00813">
    <property type="entry name" value="Alpha-L-AF_C"/>
    <property type="match status" value="1"/>
</dbReference>
<dbReference type="InterPro" id="IPR055235">
    <property type="entry name" value="ASD1_cat"/>
</dbReference>
<evidence type="ECO:0000256" key="4">
    <source>
        <dbReference type="ARBA" id="ARBA00012670"/>
    </source>
</evidence>
<comment type="caution">
    <text evidence="10">The sequence shown here is derived from an EMBL/GenBank/DDBJ whole genome shotgun (WGS) entry which is preliminary data.</text>
</comment>
<dbReference type="Proteomes" id="UP000193467">
    <property type="component" value="Unassembled WGS sequence"/>
</dbReference>
<dbReference type="InterPro" id="IPR010720">
    <property type="entry name" value="Alpha-L-AF_C"/>
</dbReference>
<dbReference type="GO" id="GO:0046556">
    <property type="term" value="F:alpha-L-arabinofuranosidase activity"/>
    <property type="evidence" value="ECO:0007669"/>
    <property type="project" value="UniProtKB-EC"/>
</dbReference>
<protein>
    <recommendedName>
        <fullName evidence="4">non-reducing end alpha-L-arabinofuranosidase</fullName>
        <ecNumber evidence="4">3.2.1.55</ecNumber>
    </recommendedName>
</protein>
<dbReference type="Gene3D" id="2.60.40.1180">
    <property type="entry name" value="Golgi alpha-mannosidase II"/>
    <property type="match status" value="1"/>
</dbReference>
<feature type="domain" description="Alpha-L-arabinofuranosidase C-terminal" evidence="9">
    <location>
        <begin position="292"/>
        <end position="496"/>
    </location>
</feature>
<evidence type="ECO:0000256" key="1">
    <source>
        <dbReference type="ARBA" id="ARBA00001462"/>
    </source>
</evidence>
<name>A0A1Y2DP51_9BASI</name>
<dbReference type="AlphaFoldDB" id="A0A1Y2DP51"/>
<dbReference type="EMBL" id="MCGR01000073">
    <property type="protein sequence ID" value="ORY61058.1"/>
    <property type="molecule type" value="Genomic_DNA"/>
</dbReference>
<dbReference type="EC" id="3.2.1.55" evidence="4"/>
<gene>
    <name evidence="10" type="ORF">BCR35DRAFT_295590</name>
</gene>
<evidence type="ECO:0000256" key="3">
    <source>
        <dbReference type="ARBA" id="ARBA00007186"/>
    </source>
</evidence>
<evidence type="ECO:0000256" key="5">
    <source>
        <dbReference type="ARBA" id="ARBA00022801"/>
    </source>
</evidence>
<dbReference type="Pfam" id="PF06964">
    <property type="entry name" value="Alpha-L-AF_C"/>
    <property type="match status" value="1"/>
</dbReference>
<dbReference type="OrthoDB" id="3032304at2759"/>
<dbReference type="SUPFAM" id="SSF51011">
    <property type="entry name" value="Glycosyl hydrolase domain"/>
    <property type="match status" value="1"/>
</dbReference>
<reference evidence="10 11" key="1">
    <citation type="submission" date="2016-07" db="EMBL/GenBank/DDBJ databases">
        <title>Pervasive Adenine N6-methylation of Active Genes in Fungi.</title>
        <authorList>
            <consortium name="DOE Joint Genome Institute"/>
            <person name="Mondo S.J."/>
            <person name="Dannebaum R.O."/>
            <person name="Kuo R.C."/>
            <person name="Labutti K."/>
            <person name="Haridas S."/>
            <person name="Kuo A."/>
            <person name="Salamov A."/>
            <person name="Ahrendt S.R."/>
            <person name="Lipzen A."/>
            <person name="Sullivan W."/>
            <person name="Andreopoulos W.B."/>
            <person name="Clum A."/>
            <person name="Lindquist E."/>
            <person name="Daum C."/>
            <person name="Ramamoorthy G.K."/>
            <person name="Gryganskyi A."/>
            <person name="Culley D."/>
            <person name="Magnuson J.K."/>
            <person name="James T.Y."/>
            <person name="O'Malley M.A."/>
            <person name="Stajich J.E."/>
            <person name="Spatafora J.W."/>
            <person name="Visel A."/>
            <person name="Grigoriev I.V."/>
        </authorList>
    </citation>
    <scope>NUCLEOTIDE SEQUENCE [LARGE SCALE GENOMIC DNA]</scope>
    <source>
        <strain evidence="10 11">62-1032</strain>
    </source>
</reference>
<evidence type="ECO:0000259" key="9">
    <source>
        <dbReference type="SMART" id="SM00813"/>
    </source>
</evidence>
<dbReference type="InterPro" id="IPR017853">
    <property type="entry name" value="GH"/>
</dbReference>
<dbReference type="GO" id="GO:0031222">
    <property type="term" value="P:arabinan catabolic process"/>
    <property type="evidence" value="ECO:0007669"/>
    <property type="project" value="UniProtKB-UniPathway"/>
</dbReference>
<evidence type="ECO:0000256" key="2">
    <source>
        <dbReference type="ARBA" id="ARBA00004834"/>
    </source>
</evidence>
<dbReference type="PANTHER" id="PTHR43576">
    <property type="entry name" value="ALPHA-L-ARABINOFURANOSIDASE C-RELATED"/>
    <property type="match status" value="1"/>
</dbReference>
<dbReference type="InParanoid" id="A0A1Y2DP51"/>
<comment type="catalytic activity">
    <reaction evidence="1">
        <text>Hydrolysis of terminal non-reducing alpha-L-arabinofuranoside residues in alpha-L-arabinosides.</text>
        <dbReference type="EC" id="3.2.1.55"/>
    </reaction>
</comment>
<dbReference type="GO" id="GO:0046373">
    <property type="term" value="P:L-arabinose metabolic process"/>
    <property type="evidence" value="ECO:0007669"/>
    <property type="project" value="InterPro"/>
</dbReference>
<evidence type="ECO:0000313" key="10">
    <source>
        <dbReference type="EMBL" id="ORY61058.1"/>
    </source>
</evidence>
<evidence type="ECO:0000256" key="6">
    <source>
        <dbReference type="ARBA" id="ARBA00023277"/>
    </source>
</evidence>
<dbReference type="SUPFAM" id="SSF51445">
    <property type="entry name" value="(Trans)glycosidases"/>
    <property type="match status" value="1"/>
</dbReference>
<proteinExistence type="inferred from homology"/>
<dbReference type="Pfam" id="PF22848">
    <property type="entry name" value="ASD1_dom"/>
    <property type="match status" value="1"/>
</dbReference>
<dbReference type="InterPro" id="IPR013780">
    <property type="entry name" value="Glyco_hydro_b"/>
</dbReference>
<sequence length="501" mass="55496">MSAAAIQLDPRRISGEISPLVYSGFTEHMGRCIYDGIFEPNNSNGLVDENGFRTDVLQALKDCNTAAVRWPGGNFVQSYRWEDGVGPKESRPARLELAWLGVETNAFGTDEFMAWCDKLGAEPFICLNMGTGTLESALHWLEYMNGTQPTYWAEMRKKNGHPEPYKVKYIALGNEVWGPWQVGQATAEDYAKAARQWGKALKLVDPTIKLVSCGKEGTDNWDRIVLEECIDIIDYHSLHLYTRGPEHEVNAISPALAQKGIEITRSYIDLAMMHPDRRAACAGKAKPGICFDEWNVWNPDIAPGVSGAEQEYTMSDALAVAAYLNVFIRTNTEIACLAQSVNVISPLMTSPTGLLKQPTFFPLQLFATYMRGKNLSIYVDTPKYEGTMGSDRPWVKDICADSLGWIDATAALDGNTLNIAIINRHPQEAFEVELNLAGSRKVVGEMEVHELHHENLMAVNTWEDSEQVVPTKSSAPFTGSYTAKAGSLSVVRLNLSNENMS</sequence>
<dbReference type="STRING" id="106004.A0A1Y2DP51"/>